<name>A0A931G7A6_9BACT</name>
<evidence type="ECO:0000313" key="1">
    <source>
        <dbReference type="EMBL" id="MBG0779236.1"/>
    </source>
</evidence>
<dbReference type="EMBL" id="JACCQK010000250">
    <property type="protein sequence ID" value="MBG0779236.1"/>
    <property type="molecule type" value="Genomic_DNA"/>
</dbReference>
<protein>
    <submittedName>
        <fullName evidence="1">Uncharacterized protein</fullName>
    </submittedName>
</protein>
<gene>
    <name evidence="1" type="ORF">H0S81_04855</name>
</gene>
<reference evidence="1" key="1">
    <citation type="submission" date="2020-07" db="EMBL/GenBank/DDBJ databases">
        <title>Severe corrosion of carbon steel in oil field produced water can be linked to methanogenic archaea containing a special type of NiFe hydrogenase.</title>
        <authorList>
            <person name="Lahme S."/>
            <person name="Mand J."/>
            <person name="Longwell J."/>
            <person name="Smith R."/>
            <person name="Enning D."/>
        </authorList>
    </citation>
    <scope>NUCLEOTIDE SEQUENCE</scope>
    <source>
        <strain evidence="1">MIC098Bin6</strain>
    </source>
</reference>
<feature type="non-terminal residue" evidence="1">
    <location>
        <position position="1"/>
    </location>
</feature>
<accession>A0A931G7A6</accession>
<comment type="caution">
    <text evidence="1">The sequence shown here is derived from an EMBL/GenBank/DDBJ whole genome shotgun (WGS) entry which is preliminary data.</text>
</comment>
<proteinExistence type="predicted"/>
<dbReference type="AlphaFoldDB" id="A0A931G7A6"/>
<evidence type="ECO:0000313" key="2">
    <source>
        <dbReference type="Proteomes" id="UP000706172"/>
    </source>
</evidence>
<dbReference type="Proteomes" id="UP000706172">
    <property type="component" value="Unassembled WGS sequence"/>
</dbReference>
<organism evidence="1 2">
    <name type="scientific">Desulfotignum balticum</name>
    <dbReference type="NCBI Taxonomy" id="115781"/>
    <lineage>
        <taxon>Bacteria</taxon>
        <taxon>Pseudomonadati</taxon>
        <taxon>Thermodesulfobacteriota</taxon>
        <taxon>Desulfobacteria</taxon>
        <taxon>Desulfobacterales</taxon>
        <taxon>Desulfobacteraceae</taxon>
        <taxon>Desulfotignum</taxon>
    </lineage>
</organism>
<sequence>VFNLPRFSEEARDLETREFYQGDLSLYLNFVHPAGWDRKQVKQFLDKTFKKQLAVGSGFRKNPAFFSANHAMFFNPDWQSEQAGSMLIKSRMQQ</sequence>